<dbReference type="NCBIfam" id="NF008759">
    <property type="entry name" value="PRK11790.1"/>
    <property type="match status" value="1"/>
</dbReference>
<sequence>MAKHSLDKDKIKFLLLEGVHQSAVEVLQRAGYTNIDYHKGALAGDDLINAIKDAHFVGLRSRTQLTKEVLEQAEKLVGVGCFCIGTNQVDLKAAELLGVPVFNAPFSNTRSVAELVIGEIIMLMRGIPQRSATAHRGGWLKSAKGSYEVRGKTLGIIGYGHIGTQLGILAETLGMRVVFYDIEDKLPLGNAQQVRSLAEMLAQADVVSLHVPETPSTQNMFGTAELEALKQGAFVINASRGTVVDIDALADAVKAGKVAGAAVDVFPVEPKSNDDEFQSPLRGLDNVILTPHVGGSTEEAQENIGIEVAGKLAKYSDNGSTVSAVNFPEVSLPQYHETSRLLHIHNNRPGILIKINQAFSEKGINIAAQYLQTTPDIGYVVMEVNTSQAAEALEQLKGIEGTIRTRLLY</sequence>
<comment type="caution">
    <text evidence="14">The sequence shown here is derived from an EMBL/GenBank/DDBJ whole genome shotgun (WGS) entry which is preliminary data.</text>
</comment>
<accession>A0A094LV73</accession>
<dbReference type="PROSITE" id="PS00065">
    <property type="entry name" value="D_2_HYDROXYACID_DH_1"/>
    <property type="match status" value="1"/>
</dbReference>
<dbReference type="GO" id="GO:0047545">
    <property type="term" value="F:(S)-2-hydroxyglutarate dehydrogenase activity"/>
    <property type="evidence" value="ECO:0007669"/>
    <property type="project" value="UniProtKB-ARBA"/>
</dbReference>
<dbReference type="InterPro" id="IPR029752">
    <property type="entry name" value="D-isomer_DH_CS1"/>
</dbReference>
<dbReference type="SUPFAM" id="SSF52283">
    <property type="entry name" value="Formate/glycerate dehydrogenase catalytic domain-like"/>
    <property type="match status" value="1"/>
</dbReference>
<keyword evidence="7 12" id="KW-0560">Oxidoreductase</keyword>
<dbReference type="OrthoDB" id="9805416at2"/>
<dbReference type="SUPFAM" id="SSF55021">
    <property type="entry name" value="ACT-like"/>
    <property type="match status" value="1"/>
</dbReference>
<dbReference type="PANTHER" id="PTHR43761">
    <property type="entry name" value="D-ISOMER SPECIFIC 2-HYDROXYACID DEHYDROGENASE FAMILY PROTEIN (AFU_ORTHOLOGUE AFUA_1G13630)"/>
    <property type="match status" value="1"/>
</dbReference>
<dbReference type="Gene3D" id="3.40.50.720">
    <property type="entry name" value="NAD(P)-binding Rossmann-like Domain"/>
    <property type="match status" value="2"/>
</dbReference>
<dbReference type="GO" id="GO:0004617">
    <property type="term" value="F:phosphoglycerate dehydrogenase activity"/>
    <property type="evidence" value="ECO:0007669"/>
    <property type="project" value="UniProtKB-EC"/>
</dbReference>
<dbReference type="CDD" id="cd12176">
    <property type="entry name" value="PGDH_3"/>
    <property type="match status" value="1"/>
</dbReference>
<dbReference type="PROSITE" id="PS51671">
    <property type="entry name" value="ACT"/>
    <property type="match status" value="1"/>
</dbReference>
<keyword evidence="15" id="KW-1185">Reference proteome</keyword>
<evidence type="ECO:0000256" key="1">
    <source>
        <dbReference type="ARBA" id="ARBA00003800"/>
    </source>
</evidence>
<proteinExistence type="inferred from homology"/>
<evidence type="ECO:0000256" key="9">
    <source>
        <dbReference type="ARBA" id="ARBA00030455"/>
    </source>
</evidence>
<gene>
    <name evidence="14" type="ORF">HR45_01675</name>
</gene>
<name>A0A094LV73_9GAMM</name>
<dbReference type="InterPro" id="IPR045865">
    <property type="entry name" value="ACT-like_dom_sf"/>
</dbReference>
<dbReference type="InterPro" id="IPR029753">
    <property type="entry name" value="D-isomer_DH_CS"/>
</dbReference>
<comment type="pathway">
    <text evidence="2">Amino-acid biosynthesis; L-serine biosynthesis; L-serine from 3-phospho-D-glycerate: step 1/3.</text>
</comment>
<evidence type="ECO:0000256" key="5">
    <source>
        <dbReference type="ARBA" id="ARBA00013143"/>
    </source>
</evidence>
<dbReference type="InterPro" id="IPR002912">
    <property type="entry name" value="ACT_dom"/>
</dbReference>
<dbReference type="Pfam" id="PF22629">
    <property type="entry name" value="ACT_AHAS_ss"/>
    <property type="match status" value="1"/>
</dbReference>
<dbReference type="eggNOG" id="COG0111">
    <property type="taxonomic scope" value="Bacteria"/>
</dbReference>
<dbReference type="Proteomes" id="UP000029264">
    <property type="component" value="Unassembled WGS sequence"/>
</dbReference>
<dbReference type="GO" id="GO:0006564">
    <property type="term" value="P:L-serine biosynthetic process"/>
    <property type="evidence" value="ECO:0007669"/>
    <property type="project" value="UniProtKB-ARBA"/>
</dbReference>
<dbReference type="Gene3D" id="3.30.70.260">
    <property type="match status" value="1"/>
</dbReference>
<dbReference type="PANTHER" id="PTHR43761:SF1">
    <property type="entry name" value="D-ISOMER SPECIFIC 2-HYDROXYACID DEHYDROGENASE CATALYTIC DOMAIN-CONTAINING PROTEIN-RELATED"/>
    <property type="match status" value="1"/>
</dbReference>
<dbReference type="InterPro" id="IPR006140">
    <property type="entry name" value="D-isomer_DH_NAD-bd"/>
</dbReference>
<organism evidence="14 15">
    <name type="scientific">Shewanella mangrovi</name>
    <dbReference type="NCBI Taxonomy" id="1515746"/>
    <lineage>
        <taxon>Bacteria</taxon>
        <taxon>Pseudomonadati</taxon>
        <taxon>Pseudomonadota</taxon>
        <taxon>Gammaproteobacteria</taxon>
        <taxon>Alteromonadales</taxon>
        <taxon>Shewanellaceae</taxon>
        <taxon>Shewanella</taxon>
    </lineage>
</organism>
<comment type="similarity">
    <text evidence="3 12">Belongs to the D-isomer specific 2-hydroxyacid dehydrogenase family.</text>
</comment>
<comment type="catalytic activity">
    <reaction evidence="10">
        <text>(R)-2-hydroxyglutarate + NAD(+) = 2-oxoglutarate + NADH + H(+)</text>
        <dbReference type="Rhea" id="RHEA:49612"/>
        <dbReference type="ChEBI" id="CHEBI:15378"/>
        <dbReference type="ChEBI" id="CHEBI:15801"/>
        <dbReference type="ChEBI" id="CHEBI:16810"/>
        <dbReference type="ChEBI" id="CHEBI:57540"/>
        <dbReference type="ChEBI" id="CHEBI:57945"/>
        <dbReference type="EC" id="1.1.1.399"/>
    </reaction>
</comment>
<evidence type="ECO:0000256" key="3">
    <source>
        <dbReference type="ARBA" id="ARBA00005854"/>
    </source>
</evidence>
<dbReference type="FunFam" id="3.40.50.720:FF:000041">
    <property type="entry name" value="D-3-phosphoglycerate dehydrogenase"/>
    <property type="match status" value="1"/>
</dbReference>
<comment type="catalytic activity">
    <reaction evidence="11">
        <text>(2R)-3-phosphoglycerate + NAD(+) = 3-phosphooxypyruvate + NADH + H(+)</text>
        <dbReference type="Rhea" id="RHEA:12641"/>
        <dbReference type="ChEBI" id="CHEBI:15378"/>
        <dbReference type="ChEBI" id="CHEBI:18110"/>
        <dbReference type="ChEBI" id="CHEBI:57540"/>
        <dbReference type="ChEBI" id="CHEBI:57945"/>
        <dbReference type="ChEBI" id="CHEBI:58272"/>
        <dbReference type="EC" id="1.1.1.95"/>
    </reaction>
</comment>
<evidence type="ECO:0000259" key="13">
    <source>
        <dbReference type="PROSITE" id="PS51671"/>
    </source>
</evidence>
<dbReference type="UniPathway" id="UPA00135">
    <property type="reaction ID" value="UER00196"/>
</dbReference>
<protein>
    <recommendedName>
        <fullName evidence="6">D-3-phosphoglycerate dehydrogenase</fullName>
        <ecNumber evidence="4">1.1.1.399</ecNumber>
        <ecNumber evidence="5">1.1.1.95</ecNumber>
    </recommendedName>
    <alternativeName>
        <fullName evidence="9">2-oxoglutarate reductase</fullName>
    </alternativeName>
</protein>
<dbReference type="STRING" id="1515746.HR45_01675"/>
<dbReference type="EC" id="1.1.1.95" evidence="5"/>
<feature type="domain" description="ACT" evidence="13">
    <location>
        <begin position="340"/>
        <end position="409"/>
    </location>
</feature>
<evidence type="ECO:0000256" key="8">
    <source>
        <dbReference type="ARBA" id="ARBA00023027"/>
    </source>
</evidence>
<evidence type="ECO:0000256" key="10">
    <source>
        <dbReference type="ARBA" id="ARBA00048126"/>
    </source>
</evidence>
<evidence type="ECO:0000256" key="12">
    <source>
        <dbReference type="RuleBase" id="RU003719"/>
    </source>
</evidence>
<dbReference type="AlphaFoldDB" id="A0A094LV73"/>
<dbReference type="CDD" id="cd04901">
    <property type="entry name" value="ACT_3PGDH"/>
    <property type="match status" value="1"/>
</dbReference>
<evidence type="ECO:0000256" key="7">
    <source>
        <dbReference type="ARBA" id="ARBA00023002"/>
    </source>
</evidence>
<dbReference type="SUPFAM" id="SSF51735">
    <property type="entry name" value="NAD(P)-binding Rossmann-fold domains"/>
    <property type="match status" value="1"/>
</dbReference>
<evidence type="ECO:0000313" key="15">
    <source>
        <dbReference type="Proteomes" id="UP000029264"/>
    </source>
</evidence>
<dbReference type="PROSITE" id="PS00670">
    <property type="entry name" value="D_2_HYDROXYACID_DH_2"/>
    <property type="match status" value="1"/>
</dbReference>
<dbReference type="InterPro" id="IPR050418">
    <property type="entry name" value="D-iso_2-hydroxyacid_DH_PdxB"/>
</dbReference>
<dbReference type="PROSITE" id="PS00671">
    <property type="entry name" value="D_2_HYDROXYACID_DH_3"/>
    <property type="match status" value="1"/>
</dbReference>
<evidence type="ECO:0000256" key="2">
    <source>
        <dbReference type="ARBA" id="ARBA00005216"/>
    </source>
</evidence>
<dbReference type="EC" id="1.1.1.399" evidence="4"/>
<evidence type="ECO:0000313" key="14">
    <source>
        <dbReference type="EMBL" id="KFZ39133.1"/>
    </source>
</evidence>
<dbReference type="InterPro" id="IPR036291">
    <property type="entry name" value="NAD(P)-bd_dom_sf"/>
</dbReference>
<dbReference type="Pfam" id="PF02826">
    <property type="entry name" value="2-Hacid_dh_C"/>
    <property type="match status" value="1"/>
</dbReference>
<evidence type="ECO:0000256" key="6">
    <source>
        <dbReference type="ARBA" id="ARBA00021582"/>
    </source>
</evidence>
<dbReference type="RefSeq" id="WP_037439023.1">
    <property type="nucleotide sequence ID" value="NZ_JPEO01000001.1"/>
</dbReference>
<keyword evidence="8" id="KW-0520">NAD</keyword>
<reference evidence="14 15" key="1">
    <citation type="submission" date="2014-06" db="EMBL/GenBank/DDBJ databases">
        <title>Shewanella sp. YQH10.</title>
        <authorList>
            <person name="Liu Y."/>
            <person name="Zeng R."/>
        </authorList>
    </citation>
    <scope>NUCLEOTIDE SEQUENCE [LARGE SCALE GENOMIC DNA]</scope>
    <source>
        <strain evidence="14 15">YQH10</strain>
    </source>
</reference>
<dbReference type="GO" id="GO:0051287">
    <property type="term" value="F:NAD binding"/>
    <property type="evidence" value="ECO:0007669"/>
    <property type="project" value="InterPro"/>
</dbReference>
<dbReference type="EMBL" id="JPEO01000001">
    <property type="protein sequence ID" value="KFZ39133.1"/>
    <property type="molecule type" value="Genomic_DNA"/>
</dbReference>
<comment type="function">
    <text evidence="1">Catalyzes the reversible oxidation of 3-phospho-D-glycerate to 3-phosphonooxypyruvate, the first step of the phosphorylated L-serine biosynthesis pathway. Also catalyzes the reversible oxidation of 2-hydroxyglutarate to 2-oxoglutarate.</text>
</comment>
<dbReference type="InterPro" id="IPR054480">
    <property type="entry name" value="AHAS_small-like_ACT"/>
</dbReference>
<dbReference type="InterPro" id="IPR006139">
    <property type="entry name" value="D-isomer_2_OHA_DH_cat_dom"/>
</dbReference>
<evidence type="ECO:0000256" key="4">
    <source>
        <dbReference type="ARBA" id="ARBA00013001"/>
    </source>
</evidence>
<dbReference type="Pfam" id="PF00389">
    <property type="entry name" value="2-Hacid_dh"/>
    <property type="match status" value="1"/>
</dbReference>
<evidence type="ECO:0000256" key="11">
    <source>
        <dbReference type="ARBA" id="ARBA00048731"/>
    </source>
</evidence>